<organism evidence="2 3">
    <name type="scientific">Lysobacter yananisis</name>
    <dbReference type="NCBI Taxonomy" id="1003114"/>
    <lineage>
        <taxon>Bacteria</taxon>
        <taxon>Pseudomonadati</taxon>
        <taxon>Pseudomonadota</taxon>
        <taxon>Gammaproteobacteria</taxon>
        <taxon>Lysobacterales</taxon>
        <taxon>Lysobacteraceae</taxon>
        <taxon>Lysobacter</taxon>
    </lineage>
</organism>
<keyword evidence="3" id="KW-1185">Reference proteome</keyword>
<evidence type="ECO:0000313" key="2">
    <source>
        <dbReference type="EMBL" id="WMT01062.1"/>
    </source>
</evidence>
<dbReference type="Proteomes" id="UP001229313">
    <property type="component" value="Chromosome"/>
</dbReference>
<dbReference type="RefSeq" id="WP_309150676.1">
    <property type="nucleotide sequence ID" value="NZ_CP133568.1"/>
</dbReference>
<feature type="compositionally biased region" description="Basic and acidic residues" evidence="1">
    <location>
        <begin position="39"/>
        <end position="54"/>
    </location>
</feature>
<reference evidence="2 3" key="1">
    <citation type="submission" date="2023-08" db="EMBL/GenBank/DDBJ databases">
        <title>The whole genome sequence of Lysobacter yananisis.</title>
        <authorList>
            <person name="Sun H."/>
        </authorList>
    </citation>
    <scope>NUCLEOTIDE SEQUENCE [LARGE SCALE GENOMIC DNA]</scope>
    <source>
        <strain evidence="2 3">SNNU513</strain>
    </source>
</reference>
<gene>
    <name evidence="2" type="ORF">RDV84_13695</name>
</gene>
<accession>A0ABY9P599</accession>
<sequence>MGKGAAVGEGAARSRLVPPHGRYGGRAISLQERRKPRPRSVDHDEPRDADDRCVSDCQNQSQKTHKKYEQASVSENPALRTMLITNARTVIDIDYSHAIDGGGILSRLFPDG</sequence>
<evidence type="ECO:0000256" key="1">
    <source>
        <dbReference type="SAM" id="MobiDB-lite"/>
    </source>
</evidence>
<proteinExistence type="predicted"/>
<feature type="region of interest" description="Disordered" evidence="1">
    <location>
        <begin position="1"/>
        <end position="73"/>
    </location>
</feature>
<name>A0ABY9P599_9GAMM</name>
<dbReference type="EMBL" id="CP133568">
    <property type="protein sequence ID" value="WMT01062.1"/>
    <property type="molecule type" value="Genomic_DNA"/>
</dbReference>
<protein>
    <submittedName>
        <fullName evidence="2">Uncharacterized protein</fullName>
    </submittedName>
</protein>
<evidence type="ECO:0000313" key="3">
    <source>
        <dbReference type="Proteomes" id="UP001229313"/>
    </source>
</evidence>